<reference evidence="1" key="1">
    <citation type="journal article" date="2021" name="Antonie Van Leeuwenhoek">
        <title>Draft genome and description of Waterburya agarophytonicola gen. nov. sp. nov. (Pleurocapsales, Cyanobacteria): a seaweed symbiont.</title>
        <authorList>
            <person name="Bonthond G."/>
            <person name="Shalygin S."/>
            <person name="Bayer T."/>
            <person name="Weinberger F."/>
        </authorList>
    </citation>
    <scope>NUCLEOTIDE SEQUENCE</scope>
    <source>
        <strain evidence="1">KI4</strain>
    </source>
</reference>
<proteinExistence type="predicted"/>
<dbReference type="RefSeq" id="WP_229639394.1">
    <property type="nucleotide sequence ID" value="NZ_JADWDC010000008.1"/>
</dbReference>
<gene>
    <name evidence="1" type="ORF">I4641_05095</name>
</gene>
<keyword evidence="2" id="KW-1185">Reference proteome</keyword>
<evidence type="ECO:0000313" key="2">
    <source>
        <dbReference type="Proteomes" id="UP000729733"/>
    </source>
</evidence>
<accession>A0A964FEW6</accession>
<name>A0A964FEW6_9CYAN</name>
<sequence>MSIKQSDYESSLAEYSTSRGAIALLKQYPAYLEALPDSGDVEQSLITIPLPVVRIRRPDLDSNNPLQTKTTRIATSLPCDLGILMCDPEWQVKMGVEIIVFIHRPEEDFSDLINRWRQTQVYLDRDYEWLMPPKQQHIFSEAAEEISPLFVIFAGTSDRIKQGLSGAGFPFVVQAQFSLPETEINETILD</sequence>
<dbReference type="EMBL" id="JADWDC010000008">
    <property type="protein sequence ID" value="MCC0176352.1"/>
    <property type="molecule type" value="Genomic_DNA"/>
</dbReference>
<dbReference type="Proteomes" id="UP000729733">
    <property type="component" value="Unassembled WGS sequence"/>
</dbReference>
<protein>
    <submittedName>
        <fullName evidence="1">Uncharacterized protein</fullName>
    </submittedName>
</protein>
<dbReference type="AlphaFoldDB" id="A0A964FEW6"/>
<comment type="caution">
    <text evidence="1">The sequence shown here is derived from an EMBL/GenBank/DDBJ whole genome shotgun (WGS) entry which is preliminary data.</text>
</comment>
<organism evidence="1 2">
    <name type="scientific">Waterburya agarophytonicola KI4</name>
    <dbReference type="NCBI Taxonomy" id="2874699"/>
    <lineage>
        <taxon>Bacteria</taxon>
        <taxon>Bacillati</taxon>
        <taxon>Cyanobacteriota</taxon>
        <taxon>Cyanophyceae</taxon>
        <taxon>Pleurocapsales</taxon>
        <taxon>Hyellaceae</taxon>
        <taxon>Waterburya</taxon>
        <taxon>Waterburya agarophytonicola</taxon>
    </lineage>
</organism>
<evidence type="ECO:0000313" key="1">
    <source>
        <dbReference type="EMBL" id="MCC0176352.1"/>
    </source>
</evidence>